<feature type="transmembrane region" description="Helical" evidence="7">
    <location>
        <begin position="177"/>
        <end position="199"/>
    </location>
</feature>
<feature type="transmembrane region" description="Helical" evidence="7">
    <location>
        <begin position="12"/>
        <end position="30"/>
    </location>
</feature>
<dbReference type="SUPFAM" id="SSF161098">
    <property type="entry name" value="MetI-like"/>
    <property type="match status" value="1"/>
</dbReference>
<accession>A0A162TFG9</accession>
<keyword evidence="4 7" id="KW-0812">Transmembrane</keyword>
<evidence type="ECO:0000256" key="4">
    <source>
        <dbReference type="ARBA" id="ARBA00022692"/>
    </source>
</evidence>
<evidence type="ECO:0000256" key="3">
    <source>
        <dbReference type="ARBA" id="ARBA00022475"/>
    </source>
</evidence>
<reference evidence="9 11" key="1">
    <citation type="submission" date="2016-02" db="EMBL/GenBank/DDBJ databases">
        <title>Draft genome sequence of Acidibacillus ferrooxidans SLC66.</title>
        <authorList>
            <person name="Oliveira G."/>
            <person name="Nancucheo I."/>
            <person name="Dall'Agnol H."/>
            <person name="Johnson B."/>
            <person name="Oliveira R."/>
            <person name="Nunes G.L."/>
            <person name="Tzotzos G."/>
            <person name="Orellana S.C."/>
            <person name="Salim A.C."/>
            <person name="Araujo F.M."/>
        </authorList>
    </citation>
    <scope>NUCLEOTIDE SEQUENCE [LARGE SCALE GENOMIC DNA]</scope>
    <source>
        <strain evidence="9 11">SLC66</strain>
    </source>
</reference>
<comment type="similarity">
    <text evidence="7">Belongs to the binding-protein-dependent transport system permease family.</text>
</comment>
<dbReference type="EMBL" id="LSUQ01000021">
    <property type="protein sequence ID" value="OAG93884.1"/>
    <property type="molecule type" value="Genomic_DNA"/>
</dbReference>
<organism evidence="9 11">
    <name type="scientific">Ferroacidibacillus organovorans</name>
    <dbReference type="NCBI Taxonomy" id="1765683"/>
    <lineage>
        <taxon>Bacteria</taxon>
        <taxon>Bacillati</taxon>
        <taxon>Bacillota</taxon>
        <taxon>Bacilli</taxon>
        <taxon>Bacillales</taxon>
        <taxon>Alicyclobacillaceae</taxon>
        <taxon>Ferroacidibacillus</taxon>
    </lineage>
</organism>
<feature type="transmembrane region" description="Helical" evidence="7">
    <location>
        <begin position="99"/>
        <end position="122"/>
    </location>
</feature>
<evidence type="ECO:0000256" key="5">
    <source>
        <dbReference type="ARBA" id="ARBA00022989"/>
    </source>
</evidence>
<dbReference type="GO" id="GO:0055085">
    <property type="term" value="P:transmembrane transport"/>
    <property type="evidence" value="ECO:0007669"/>
    <property type="project" value="InterPro"/>
</dbReference>
<dbReference type="PANTHER" id="PTHR43163:SF6">
    <property type="entry name" value="DIPEPTIDE TRANSPORT SYSTEM PERMEASE PROTEIN DPPB-RELATED"/>
    <property type="match status" value="1"/>
</dbReference>
<dbReference type="CDD" id="cd06261">
    <property type="entry name" value="TM_PBP2"/>
    <property type="match status" value="1"/>
</dbReference>
<comment type="caution">
    <text evidence="9">The sequence shown here is derived from an EMBL/GenBank/DDBJ whole genome shotgun (WGS) entry which is preliminary data.</text>
</comment>
<dbReference type="PROSITE" id="PS50928">
    <property type="entry name" value="ABC_TM1"/>
    <property type="match status" value="1"/>
</dbReference>
<dbReference type="Proteomes" id="UP000077421">
    <property type="component" value="Unassembled WGS sequence"/>
</dbReference>
<dbReference type="OrthoDB" id="9773683at2"/>
<dbReference type="Pfam" id="PF19300">
    <property type="entry name" value="BPD_transp_1_N"/>
    <property type="match status" value="1"/>
</dbReference>
<feature type="transmembrane region" description="Helical" evidence="7">
    <location>
        <begin position="239"/>
        <end position="264"/>
    </location>
</feature>
<comment type="subcellular location">
    <subcellularLocation>
        <location evidence="1 7">Cell membrane</location>
        <topology evidence="1 7">Multi-pass membrane protein</topology>
    </subcellularLocation>
</comment>
<evidence type="ECO:0000313" key="9">
    <source>
        <dbReference type="EMBL" id="OAG93884.1"/>
    </source>
</evidence>
<dbReference type="InterPro" id="IPR045621">
    <property type="entry name" value="BPD_transp_1_N"/>
</dbReference>
<dbReference type="AlphaFoldDB" id="A0A162TFG9"/>
<evidence type="ECO:0000313" key="11">
    <source>
        <dbReference type="Proteomes" id="UP000077421"/>
    </source>
</evidence>
<keyword evidence="12" id="KW-1185">Reference proteome</keyword>
<dbReference type="EMBL" id="MWPS01000026">
    <property type="protein sequence ID" value="OPG15983.1"/>
    <property type="molecule type" value="Genomic_DNA"/>
</dbReference>
<feature type="transmembrane region" description="Helical" evidence="7">
    <location>
        <begin position="134"/>
        <end position="157"/>
    </location>
</feature>
<feature type="domain" description="ABC transmembrane type-1" evidence="8">
    <location>
        <begin position="95"/>
        <end position="307"/>
    </location>
</feature>
<dbReference type="PANTHER" id="PTHR43163">
    <property type="entry name" value="DIPEPTIDE TRANSPORT SYSTEM PERMEASE PROTEIN DPPB-RELATED"/>
    <property type="match status" value="1"/>
</dbReference>
<evidence type="ECO:0000259" key="8">
    <source>
        <dbReference type="PROSITE" id="PS50928"/>
    </source>
</evidence>
<evidence type="ECO:0000256" key="7">
    <source>
        <dbReference type="RuleBase" id="RU363032"/>
    </source>
</evidence>
<dbReference type="Gene3D" id="1.10.3720.10">
    <property type="entry name" value="MetI-like"/>
    <property type="match status" value="1"/>
</dbReference>
<keyword evidence="6 7" id="KW-0472">Membrane</keyword>
<sequence length="318" mass="35425">MIRYTLHRVLQAIPTMIGITLLSFILMHIVPGGPATVMLGDKATPQLIAQINRSLGLDKPIYVQYLIWISKLLQGNLGYSYSYHQSVTSLIALNLPRTLILVVSAIVISHILAILVGVFQAARKDTRFDYGITVVIYFLYAMPTFWLGVILISIFSIGLNWLPSGGISSPLNPNPGFVSYVRHMILPASVLILTTIPGWSRYLRSSMIETMLQDYVRTAHAKGLRQARIMIRHILRNSLLSLVTLIGMSLPGLFSGALIIEMIFNYPGMGLLFWTAAQNRDYPILLGIVTLVGILTILGNLLSDLLYGWLDPRIKYQS</sequence>
<dbReference type="InterPro" id="IPR035906">
    <property type="entry name" value="MetI-like_sf"/>
</dbReference>
<evidence type="ECO:0000313" key="10">
    <source>
        <dbReference type="EMBL" id="OPG15983.1"/>
    </source>
</evidence>
<gene>
    <name evidence="9" type="ORF">AYW79_08415</name>
    <name evidence="10" type="ORF">B2M26_09800</name>
</gene>
<dbReference type="Proteomes" id="UP000190229">
    <property type="component" value="Unassembled WGS sequence"/>
</dbReference>
<keyword evidence="5 7" id="KW-1133">Transmembrane helix</keyword>
<keyword evidence="3" id="KW-1003">Cell membrane</keyword>
<dbReference type="InterPro" id="IPR000515">
    <property type="entry name" value="MetI-like"/>
</dbReference>
<evidence type="ECO:0000256" key="6">
    <source>
        <dbReference type="ARBA" id="ARBA00023136"/>
    </source>
</evidence>
<protein>
    <submittedName>
        <fullName evidence="9">ABC transporter</fullName>
    </submittedName>
</protein>
<name>A0A162TFG9_9BACL</name>
<dbReference type="STRING" id="1765683.B2M26_09800"/>
<dbReference type="Pfam" id="PF00528">
    <property type="entry name" value="BPD_transp_1"/>
    <property type="match status" value="1"/>
</dbReference>
<keyword evidence="2 7" id="KW-0813">Transport</keyword>
<dbReference type="GO" id="GO:0005886">
    <property type="term" value="C:plasma membrane"/>
    <property type="evidence" value="ECO:0007669"/>
    <property type="project" value="UniProtKB-SubCell"/>
</dbReference>
<evidence type="ECO:0000256" key="1">
    <source>
        <dbReference type="ARBA" id="ARBA00004651"/>
    </source>
</evidence>
<feature type="transmembrane region" description="Helical" evidence="7">
    <location>
        <begin position="284"/>
        <end position="310"/>
    </location>
</feature>
<reference evidence="10 12" key="2">
    <citation type="submission" date="2017-02" db="EMBL/GenBank/DDBJ databases">
        <title>Draft genome of Acidibacillus ferrooxidans Huett2.</title>
        <authorList>
            <person name="Schopf S."/>
        </authorList>
    </citation>
    <scope>NUCLEOTIDE SEQUENCE [LARGE SCALE GENOMIC DNA]</scope>
    <source>
        <strain evidence="10 12">Huett2</strain>
    </source>
</reference>
<evidence type="ECO:0000313" key="12">
    <source>
        <dbReference type="Proteomes" id="UP000190229"/>
    </source>
</evidence>
<evidence type="ECO:0000256" key="2">
    <source>
        <dbReference type="ARBA" id="ARBA00022448"/>
    </source>
</evidence>
<proteinExistence type="inferred from homology"/>